<feature type="domain" description="Core-binding (CB)" evidence="5">
    <location>
        <begin position="1"/>
        <end position="70"/>
    </location>
</feature>
<dbReference type="InterPro" id="IPR004107">
    <property type="entry name" value="Integrase_SAM-like_N"/>
</dbReference>
<proteinExistence type="predicted"/>
<evidence type="ECO:0000313" key="6">
    <source>
        <dbReference type="EMBL" id="UPT22523.1"/>
    </source>
</evidence>
<keyword evidence="1 3" id="KW-0238">DNA-binding</keyword>
<dbReference type="InterPro" id="IPR011010">
    <property type="entry name" value="DNA_brk_join_enz"/>
</dbReference>
<evidence type="ECO:0000256" key="1">
    <source>
        <dbReference type="ARBA" id="ARBA00023125"/>
    </source>
</evidence>
<feature type="compositionally biased region" description="Basic residues" evidence="4">
    <location>
        <begin position="264"/>
        <end position="273"/>
    </location>
</feature>
<dbReference type="SUPFAM" id="SSF56349">
    <property type="entry name" value="DNA breaking-rejoining enzymes"/>
    <property type="match status" value="1"/>
</dbReference>
<dbReference type="InterPro" id="IPR044068">
    <property type="entry name" value="CB"/>
</dbReference>
<dbReference type="SUPFAM" id="SSF102198">
    <property type="entry name" value="Putative cyclase"/>
    <property type="match status" value="1"/>
</dbReference>
<reference evidence="6 7" key="1">
    <citation type="submission" date="2020-04" db="EMBL/GenBank/DDBJ databases">
        <title>Thermobifida alba genome sequencing and assembly.</title>
        <authorList>
            <person name="Luzics S."/>
            <person name="Horvath B."/>
            <person name="Nagy I."/>
            <person name="Toth A."/>
            <person name="Nagy I."/>
            <person name="Kukolya J."/>
        </authorList>
    </citation>
    <scope>NUCLEOTIDE SEQUENCE [LARGE SCALE GENOMIC DNA]</scope>
    <source>
        <strain evidence="6 7">DSM 43795</strain>
    </source>
</reference>
<feature type="compositionally biased region" description="Basic and acidic residues" evidence="4">
    <location>
        <begin position="336"/>
        <end position="359"/>
    </location>
</feature>
<dbReference type="InterPro" id="IPR010998">
    <property type="entry name" value="Integrase_recombinase_N"/>
</dbReference>
<evidence type="ECO:0000259" key="5">
    <source>
        <dbReference type="PROSITE" id="PS51900"/>
    </source>
</evidence>
<protein>
    <submittedName>
        <fullName evidence="6">Site-specific integrase</fullName>
    </submittedName>
</protein>
<feature type="region of interest" description="Disordered" evidence="4">
    <location>
        <begin position="258"/>
        <end position="361"/>
    </location>
</feature>
<dbReference type="EMBL" id="CP051627">
    <property type="protein sequence ID" value="UPT22523.1"/>
    <property type="molecule type" value="Genomic_DNA"/>
</dbReference>
<dbReference type="Gene3D" id="1.10.443.10">
    <property type="entry name" value="Intergrase catalytic core"/>
    <property type="match status" value="1"/>
</dbReference>
<gene>
    <name evidence="6" type="ORF">FOF52_17485</name>
</gene>
<dbReference type="PROSITE" id="PS51900">
    <property type="entry name" value="CB"/>
    <property type="match status" value="1"/>
</dbReference>
<evidence type="ECO:0000256" key="4">
    <source>
        <dbReference type="SAM" id="MobiDB-lite"/>
    </source>
</evidence>
<name>A0ABY4L7T0_THEAE</name>
<dbReference type="Gene3D" id="3.50.30.50">
    <property type="entry name" value="Putative cyclase"/>
    <property type="match status" value="1"/>
</dbReference>
<organism evidence="6 7">
    <name type="scientific">Thermobifida alba</name>
    <name type="common">Thermomonospora alba</name>
    <dbReference type="NCBI Taxonomy" id="53522"/>
    <lineage>
        <taxon>Bacteria</taxon>
        <taxon>Bacillati</taxon>
        <taxon>Actinomycetota</taxon>
        <taxon>Actinomycetes</taxon>
        <taxon>Streptosporangiales</taxon>
        <taxon>Nocardiopsidaceae</taxon>
        <taxon>Thermobifida</taxon>
    </lineage>
</organism>
<dbReference type="InterPro" id="IPR037175">
    <property type="entry name" value="KFase_sf"/>
</dbReference>
<evidence type="ECO:0000256" key="3">
    <source>
        <dbReference type="PROSITE-ProRule" id="PRU01248"/>
    </source>
</evidence>
<evidence type="ECO:0000256" key="2">
    <source>
        <dbReference type="ARBA" id="ARBA00023172"/>
    </source>
</evidence>
<keyword evidence="2" id="KW-0233">DNA recombination</keyword>
<keyword evidence="7" id="KW-1185">Reference proteome</keyword>
<evidence type="ECO:0000313" key="7">
    <source>
        <dbReference type="Proteomes" id="UP000832041"/>
    </source>
</evidence>
<accession>A0ABY4L7T0</accession>
<dbReference type="RefSeq" id="WP_248591017.1">
    <property type="nucleotide sequence ID" value="NZ_BAABEB010000022.1"/>
</dbReference>
<dbReference type="InterPro" id="IPR013762">
    <property type="entry name" value="Integrase-like_cat_sf"/>
</dbReference>
<feature type="compositionally biased region" description="Low complexity" evidence="4">
    <location>
        <begin position="320"/>
        <end position="330"/>
    </location>
</feature>
<sequence>MSWLAERSRNFYESDARRFAEWCRKRGEDPLPASETTIRSYVAHLREHGRAAATIKRALTAIRYTHRAHGLAFPDCPVVLAPPPRTRNSSGRARPLRLEELRRLVDSLPLDTPAGLRDRALFLLGFFSSARPRELLLLDVDHPIHAPDPWAPLPSRRGSRRNTPLVLSALPDMAELNPLIAVQEWKRQLAAQGIHEGPLFRRIDRHGRVFGGDRIPAGRSAGDGRLSVRGYNGIVRTRGAQAGLDLRGLSTTSLRLADPARQARERRRMHAARNGRPALKSEWRSVASEYQLTQRRQQELPRSGSPSTDGRPSAPPHVDGAPPEAAGAEPQITGHRCQDRGGRTARCEGPERPRPECRDGLPCPLWSGGRGREAVGTSDPAAQCRVEFDAEVVFSNGGSLRTEGFRLDIPGDDISDAELGELLVRHLGLLMVERTTITRKQLIREPHKGSRGTEGSNGERTVVDLTGEATTAALPNGLELERSVDLPVALVRLLGAEKPVADRLALAALELAGHAVLVHTGTDGPFLTDEAAELLVEWGAALVASDARGPVPDLLPRAGVPVVTGLANLDALPPFGTRLHAVPFPGADGPPRVRVYAVAGG</sequence>
<dbReference type="SUPFAM" id="SSF47823">
    <property type="entry name" value="lambda integrase-like, N-terminal domain"/>
    <property type="match status" value="1"/>
</dbReference>
<dbReference type="Pfam" id="PF02899">
    <property type="entry name" value="Phage_int_SAM_1"/>
    <property type="match status" value="1"/>
</dbReference>
<dbReference type="Proteomes" id="UP000832041">
    <property type="component" value="Chromosome"/>
</dbReference>
<dbReference type="Gene3D" id="1.10.150.130">
    <property type="match status" value="1"/>
</dbReference>